<sequence>MRSTHYFFALALPDEVKAYLSEISERLKADFAFKNWVHPKDYHITLAFLGNADQQRLTESVFHVREALKDWQSFQVRFNQIGTFGRPDLPRILWVNTTESPSLAEVRDKVYASCIHAGFELETRPFKPHITLARKWVGQGNFHMPAAEKSIASLLPGPAFSMEEAVLYRTHLDRTPKYEKVESFKLI</sequence>
<evidence type="ECO:0000256" key="2">
    <source>
        <dbReference type="HAMAP-Rule" id="MF_01940"/>
    </source>
</evidence>
<dbReference type="GO" id="GO:0004113">
    <property type="term" value="F:2',3'-cyclic-nucleotide 3'-phosphodiesterase activity"/>
    <property type="evidence" value="ECO:0007669"/>
    <property type="project" value="InterPro"/>
</dbReference>
<dbReference type="PANTHER" id="PTHR35561:SF1">
    <property type="entry name" value="RNA 2',3'-CYCLIC PHOSPHODIESTERASE"/>
    <property type="match status" value="1"/>
</dbReference>
<keyword evidence="4" id="KW-1185">Reference proteome</keyword>
<dbReference type="SUPFAM" id="SSF55144">
    <property type="entry name" value="LigT-like"/>
    <property type="match status" value="1"/>
</dbReference>
<comment type="function">
    <text evidence="2">Hydrolyzes RNA 2',3'-cyclic phosphodiester to an RNA 2'-phosphomonoester.</text>
</comment>
<evidence type="ECO:0000313" key="3">
    <source>
        <dbReference type="EMBL" id="RWR09629.1"/>
    </source>
</evidence>
<dbReference type="NCBIfam" id="TIGR02258">
    <property type="entry name" value="2_5_ligase"/>
    <property type="match status" value="1"/>
</dbReference>
<feature type="short sequence motif" description="HXTX 1" evidence="2">
    <location>
        <begin position="43"/>
        <end position="46"/>
    </location>
</feature>
<comment type="catalytic activity">
    <reaction evidence="2">
        <text>a 3'-end 2',3'-cyclophospho-ribonucleotide-RNA + H2O = a 3'-end 2'-phospho-ribonucleotide-RNA + H(+)</text>
        <dbReference type="Rhea" id="RHEA:11828"/>
        <dbReference type="Rhea" id="RHEA-COMP:10464"/>
        <dbReference type="Rhea" id="RHEA-COMP:17353"/>
        <dbReference type="ChEBI" id="CHEBI:15377"/>
        <dbReference type="ChEBI" id="CHEBI:15378"/>
        <dbReference type="ChEBI" id="CHEBI:83064"/>
        <dbReference type="ChEBI" id="CHEBI:173113"/>
        <dbReference type="EC" id="3.1.4.58"/>
    </reaction>
</comment>
<dbReference type="EC" id="3.1.4.58" evidence="2"/>
<dbReference type="AlphaFoldDB" id="A0A443IR45"/>
<accession>A0A443IR45</accession>
<dbReference type="OrthoDB" id="9789350at2"/>
<dbReference type="InterPro" id="IPR009097">
    <property type="entry name" value="Cyclic_Pdiesterase"/>
</dbReference>
<feature type="active site" description="Proton acceptor" evidence="2">
    <location>
        <position position="129"/>
    </location>
</feature>
<feature type="short sequence motif" description="HXTX 2" evidence="2">
    <location>
        <begin position="129"/>
        <end position="132"/>
    </location>
</feature>
<dbReference type="Proteomes" id="UP000273811">
    <property type="component" value="Unassembled WGS sequence"/>
</dbReference>
<dbReference type="InterPro" id="IPR004175">
    <property type="entry name" value="RNA_CPDase"/>
</dbReference>
<protein>
    <recommendedName>
        <fullName evidence="2">RNA 2',3'-cyclic phosphodiesterase</fullName>
        <shortName evidence="2">RNA 2',3'-CPDase</shortName>
        <ecNumber evidence="2">3.1.4.58</ecNumber>
    </recommendedName>
</protein>
<dbReference type="EMBL" id="QYTU02000021">
    <property type="protein sequence ID" value="RWR09629.1"/>
    <property type="molecule type" value="Genomic_DNA"/>
</dbReference>
<dbReference type="RefSeq" id="WP_120073233.1">
    <property type="nucleotide sequence ID" value="NZ_CP126113.1"/>
</dbReference>
<dbReference type="GO" id="GO:0008664">
    <property type="term" value="F:RNA 2',3'-cyclic 3'-phosphodiesterase activity"/>
    <property type="evidence" value="ECO:0007669"/>
    <property type="project" value="UniProtKB-EC"/>
</dbReference>
<comment type="similarity">
    <text evidence="2">Belongs to the 2H phosphoesterase superfamily. ThpR family.</text>
</comment>
<dbReference type="HAMAP" id="MF_01940">
    <property type="entry name" value="RNA_CPDase"/>
    <property type="match status" value="1"/>
</dbReference>
<evidence type="ECO:0000313" key="4">
    <source>
        <dbReference type="Proteomes" id="UP000273811"/>
    </source>
</evidence>
<feature type="active site" description="Proton donor" evidence="2">
    <location>
        <position position="43"/>
    </location>
</feature>
<proteinExistence type="inferred from homology"/>
<evidence type="ECO:0000256" key="1">
    <source>
        <dbReference type="ARBA" id="ARBA00022801"/>
    </source>
</evidence>
<name>A0A443IR45_9BACI</name>
<dbReference type="Pfam" id="PF13563">
    <property type="entry name" value="2_5_RNA_ligase2"/>
    <property type="match status" value="1"/>
</dbReference>
<gene>
    <name evidence="3" type="primary">thpR</name>
    <name evidence="3" type="ORF">D4N35_010375</name>
</gene>
<reference evidence="3" key="1">
    <citation type="submission" date="2018-12" db="EMBL/GenBank/DDBJ databases">
        <authorList>
            <person name="Sun L."/>
            <person name="Chen Z."/>
        </authorList>
    </citation>
    <scope>NUCLEOTIDE SEQUENCE [LARGE SCALE GENOMIC DNA]</scope>
    <source>
        <strain evidence="3">DSM 16012</strain>
    </source>
</reference>
<comment type="caution">
    <text evidence="3">The sequence shown here is derived from an EMBL/GenBank/DDBJ whole genome shotgun (WGS) entry which is preliminary data.</text>
</comment>
<dbReference type="Gene3D" id="3.90.1140.10">
    <property type="entry name" value="Cyclic phosphodiesterase"/>
    <property type="match status" value="1"/>
</dbReference>
<organism evidence="3 4">
    <name type="scientific">Siminovitchia fortis</name>
    <dbReference type="NCBI Taxonomy" id="254758"/>
    <lineage>
        <taxon>Bacteria</taxon>
        <taxon>Bacillati</taxon>
        <taxon>Bacillota</taxon>
        <taxon>Bacilli</taxon>
        <taxon>Bacillales</taxon>
        <taxon>Bacillaceae</taxon>
        <taxon>Siminovitchia</taxon>
    </lineage>
</organism>
<dbReference type="PANTHER" id="PTHR35561">
    <property type="entry name" value="RNA 2',3'-CYCLIC PHOSPHODIESTERASE"/>
    <property type="match status" value="1"/>
</dbReference>
<keyword evidence="1 2" id="KW-0378">Hydrolase</keyword>